<dbReference type="Proteomes" id="UP000306319">
    <property type="component" value="Unassembled WGS sequence"/>
</dbReference>
<proteinExistence type="predicted"/>
<accession>A0AC61RGL1</accession>
<dbReference type="EMBL" id="SRYB01000028">
    <property type="protein sequence ID" value="TGY77241.1"/>
    <property type="molecule type" value="Genomic_DNA"/>
</dbReference>
<comment type="caution">
    <text evidence="1">The sequence shown here is derived from an EMBL/GenBank/DDBJ whole genome shotgun (WGS) entry which is preliminary data.</text>
</comment>
<organism evidence="1 2">
    <name type="scientific">Lepagella muris</name>
    <dbReference type="NCBI Taxonomy" id="3032870"/>
    <lineage>
        <taxon>Bacteria</taxon>
        <taxon>Pseudomonadati</taxon>
        <taxon>Bacteroidota</taxon>
        <taxon>Bacteroidia</taxon>
        <taxon>Bacteroidales</taxon>
        <taxon>Muribaculaceae</taxon>
        <taxon>Lepagella</taxon>
    </lineage>
</organism>
<protein>
    <submittedName>
        <fullName evidence="1">Uncharacterized protein</fullName>
    </submittedName>
</protein>
<name>A0AC61RGL1_9BACT</name>
<sequence>MKKELMFSAKELSVLEALEVRGGQAEAQTIQNQCPNNATGCACTVVLQPSTGQQTQQSSGFYHV</sequence>
<reference evidence="1" key="1">
    <citation type="submission" date="2019-04" db="EMBL/GenBank/DDBJ databases">
        <title>Microbes associate with the intestines of laboratory mice.</title>
        <authorList>
            <person name="Navarre W."/>
            <person name="Wong E."/>
            <person name="Huang K."/>
            <person name="Tropini C."/>
            <person name="Ng K."/>
            <person name="Yu B."/>
        </authorList>
    </citation>
    <scope>NUCLEOTIDE SEQUENCE</scope>
    <source>
        <strain evidence="1">NM04_E33</strain>
    </source>
</reference>
<gene>
    <name evidence="1" type="ORF">E5331_15660</name>
</gene>
<keyword evidence="2" id="KW-1185">Reference proteome</keyword>
<evidence type="ECO:0000313" key="1">
    <source>
        <dbReference type="EMBL" id="TGY77241.1"/>
    </source>
</evidence>
<evidence type="ECO:0000313" key="2">
    <source>
        <dbReference type="Proteomes" id="UP000306319"/>
    </source>
</evidence>